<dbReference type="Proteomes" id="UP000807469">
    <property type="component" value="Unassembled WGS sequence"/>
</dbReference>
<accession>A0A9P5Z406</accession>
<evidence type="ECO:0000313" key="3">
    <source>
        <dbReference type="Proteomes" id="UP000807469"/>
    </source>
</evidence>
<feature type="transmembrane region" description="Helical" evidence="1">
    <location>
        <begin position="175"/>
        <end position="194"/>
    </location>
</feature>
<dbReference type="OrthoDB" id="5954308at2759"/>
<feature type="transmembrane region" description="Helical" evidence="1">
    <location>
        <begin position="107"/>
        <end position="129"/>
    </location>
</feature>
<keyword evidence="1" id="KW-0472">Membrane</keyword>
<name>A0A9P5Z406_9AGAR</name>
<evidence type="ECO:0000313" key="2">
    <source>
        <dbReference type="EMBL" id="KAF9479669.1"/>
    </source>
</evidence>
<gene>
    <name evidence="2" type="ORF">BDN70DRAFT_921096</name>
</gene>
<protein>
    <recommendedName>
        <fullName evidence="4">DUF1772-domain-containing protein</fullName>
    </recommendedName>
</protein>
<keyword evidence="1" id="KW-0812">Transmembrane</keyword>
<dbReference type="EMBL" id="MU155208">
    <property type="protein sequence ID" value="KAF9479669.1"/>
    <property type="molecule type" value="Genomic_DNA"/>
</dbReference>
<evidence type="ECO:0008006" key="4">
    <source>
        <dbReference type="Google" id="ProtNLM"/>
    </source>
</evidence>
<comment type="caution">
    <text evidence="2">The sequence shown here is derived from an EMBL/GenBank/DDBJ whole genome shotgun (WGS) entry which is preliminary data.</text>
</comment>
<proteinExistence type="predicted"/>
<dbReference type="InterPro" id="IPR013901">
    <property type="entry name" value="Anthrone_oxy"/>
</dbReference>
<keyword evidence="3" id="KW-1185">Reference proteome</keyword>
<feature type="transmembrane region" description="Helical" evidence="1">
    <location>
        <begin position="20"/>
        <end position="49"/>
    </location>
</feature>
<dbReference type="Pfam" id="PF08592">
    <property type="entry name" value="Anthrone_oxy"/>
    <property type="match status" value="1"/>
</dbReference>
<reference evidence="2" key="1">
    <citation type="submission" date="2020-11" db="EMBL/GenBank/DDBJ databases">
        <authorList>
            <consortium name="DOE Joint Genome Institute"/>
            <person name="Ahrendt S."/>
            <person name="Riley R."/>
            <person name="Andreopoulos W."/>
            <person name="Labutti K."/>
            <person name="Pangilinan J."/>
            <person name="Ruiz-Duenas F.J."/>
            <person name="Barrasa J.M."/>
            <person name="Sanchez-Garcia M."/>
            <person name="Camarero S."/>
            <person name="Miyauchi S."/>
            <person name="Serrano A."/>
            <person name="Linde D."/>
            <person name="Babiker R."/>
            <person name="Drula E."/>
            <person name="Ayuso-Fernandez I."/>
            <person name="Pacheco R."/>
            <person name="Padilla G."/>
            <person name="Ferreira P."/>
            <person name="Barriuso J."/>
            <person name="Kellner H."/>
            <person name="Castanera R."/>
            <person name="Alfaro M."/>
            <person name="Ramirez L."/>
            <person name="Pisabarro A.G."/>
            <person name="Kuo A."/>
            <person name="Tritt A."/>
            <person name="Lipzen A."/>
            <person name="He G."/>
            <person name="Yan M."/>
            <person name="Ng V."/>
            <person name="Cullen D."/>
            <person name="Martin F."/>
            <person name="Rosso M.-N."/>
            <person name="Henrissat B."/>
            <person name="Hibbett D."/>
            <person name="Martinez A.T."/>
            <person name="Grigoriev I.V."/>
        </authorList>
    </citation>
    <scope>NUCLEOTIDE SEQUENCE</scope>
    <source>
        <strain evidence="2">CIRM-BRFM 674</strain>
    </source>
</reference>
<keyword evidence="1" id="KW-1133">Transmembrane helix</keyword>
<organism evidence="2 3">
    <name type="scientific">Pholiota conissans</name>
    <dbReference type="NCBI Taxonomy" id="109636"/>
    <lineage>
        <taxon>Eukaryota</taxon>
        <taxon>Fungi</taxon>
        <taxon>Dikarya</taxon>
        <taxon>Basidiomycota</taxon>
        <taxon>Agaricomycotina</taxon>
        <taxon>Agaricomycetes</taxon>
        <taxon>Agaricomycetidae</taxon>
        <taxon>Agaricales</taxon>
        <taxon>Agaricineae</taxon>
        <taxon>Strophariaceae</taxon>
        <taxon>Pholiota</taxon>
    </lineage>
</organism>
<dbReference type="AlphaFoldDB" id="A0A9P5Z406"/>
<sequence>MAMHPVGLLLSRNFASPYSVFLGFGLGTISYYFWGTLVGQSTGSIFIALNPDARKELRIDASKAVEIWKYSYVTGAKHFGISSALAPVAVLAAALTVPYGSDVTQKYLLRLSGLLLSITLYTFIIVLPTNNRIVAIYKKIKKNREESMEPSVSPLSTAEEEEVVTLFRKWKNLHYTRIVLGALGWVGTFAAYLASV</sequence>
<evidence type="ECO:0000256" key="1">
    <source>
        <dbReference type="SAM" id="Phobius"/>
    </source>
</evidence>
<feature type="transmembrane region" description="Helical" evidence="1">
    <location>
        <begin position="79"/>
        <end position="101"/>
    </location>
</feature>